<dbReference type="STRING" id="926566.Terro_3505"/>
<feature type="chain" id="PRO_5003684075" evidence="1">
    <location>
        <begin position="23"/>
        <end position="162"/>
    </location>
</feature>
<evidence type="ECO:0000256" key="1">
    <source>
        <dbReference type="SAM" id="SignalP"/>
    </source>
</evidence>
<keyword evidence="1" id="KW-0732">Signal</keyword>
<proteinExistence type="predicted"/>
<accession>I3ZKF1</accession>
<dbReference type="HOGENOM" id="CLU_1634563_0_0_0"/>
<dbReference type="eggNOG" id="ENOG5033G8C">
    <property type="taxonomic scope" value="Bacteria"/>
</dbReference>
<dbReference type="EMBL" id="CP003379">
    <property type="protein sequence ID" value="AFL89719.1"/>
    <property type="molecule type" value="Genomic_DNA"/>
</dbReference>
<feature type="signal peptide" evidence="1">
    <location>
        <begin position="1"/>
        <end position="22"/>
    </location>
</feature>
<evidence type="ECO:0000313" key="3">
    <source>
        <dbReference type="Proteomes" id="UP000006056"/>
    </source>
</evidence>
<dbReference type="Proteomes" id="UP000006056">
    <property type="component" value="Chromosome"/>
</dbReference>
<sequence length="162" mass="17683">MRPGTVAFVVFAATLAAPALRAQSTGEPRCTADKKVEHYLCDAPAFQRRLAAAHTVRIDTGRMDLFARKEMGKLVEGLGKQIVGPEQRPDLIFGIAPIDRSGRIDFGPADMGIGILTVYDPGRGAGRRGLIWAETFDGQEDRPWPTVVVDLIRQFQGSALKH</sequence>
<dbReference type="RefSeq" id="WP_014786980.1">
    <property type="nucleotide sequence ID" value="NC_018014.1"/>
</dbReference>
<dbReference type="AlphaFoldDB" id="I3ZKF1"/>
<name>I3ZKF1_TERRK</name>
<organism evidence="2 3">
    <name type="scientific">Terriglobus roseus (strain DSM 18391 / NRRL B-41598 / KBS 63)</name>
    <dbReference type="NCBI Taxonomy" id="926566"/>
    <lineage>
        <taxon>Bacteria</taxon>
        <taxon>Pseudomonadati</taxon>
        <taxon>Acidobacteriota</taxon>
        <taxon>Terriglobia</taxon>
        <taxon>Terriglobales</taxon>
        <taxon>Acidobacteriaceae</taxon>
        <taxon>Terriglobus</taxon>
    </lineage>
</organism>
<gene>
    <name evidence="2" type="ordered locus">Terro_3505</name>
</gene>
<dbReference type="OrthoDB" id="120279at2"/>
<dbReference type="KEGG" id="trs:Terro_3505"/>
<keyword evidence="3" id="KW-1185">Reference proteome</keyword>
<evidence type="ECO:0000313" key="2">
    <source>
        <dbReference type="EMBL" id="AFL89719.1"/>
    </source>
</evidence>
<protein>
    <submittedName>
        <fullName evidence="2">Uncharacterized protein</fullName>
    </submittedName>
</protein>
<reference evidence="2 3" key="1">
    <citation type="submission" date="2012-06" db="EMBL/GenBank/DDBJ databases">
        <title>Complete genome of Terriglobus roseus DSM 18391.</title>
        <authorList>
            <consortium name="US DOE Joint Genome Institute (JGI-PGF)"/>
            <person name="Lucas S."/>
            <person name="Copeland A."/>
            <person name="Lapidus A."/>
            <person name="Glavina del Rio T."/>
            <person name="Dalin E."/>
            <person name="Tice H."/>
            <person name="Bruce D."/>
            <person name="Goodwin L."/>
            <person name="Pitluck S."/>
            <person name="Peters L."/>
            <person name="Mikhailova N."/>
            <person name="Munk A.C.C."/>
            <person name="Kyrpides N."/>
            <person name="Mavromatis K."/>
            <person name="Ivanova N."/>
            <person name="Brettin T."/>
            <person name="Detter J.C."/>
            <person name="Han C."/>
            <person name="Larimer F."/>
            <person name="Land M."/>
            <person name="Hauser L."/>
            <person name="Markowitz V."/>
            <person name="Cheng J.-F."/>
            <person name="Hugenholtz P."/>
            <person name="Woyke T."/>
            <person name="Wu D."/>
            <person name="Brambilla E."/>
            <person name="Klenk H.-P."/>
            <person name="Eisen J.A."/>
        </authorList>
    </citation>
    <scope>NUCLEOTIDE SEQUENCE [LARGE SCALE GENOMIC DNA]</scope>
    <source>
        <strain evidence="3">DSM 18391 / NRRL B-41598 / KBS 63</strain>
    </source>
</reference>